<evidence type="ECO:0000256" key="3">
    <source>
        <dbReference type="ARBA" id="ARBA00022448"/>
    </source>
</evidence>
<gene>
    <name evidence="8" type="ORF">GCM10022395_03890</name>
</gene>
<comment type="caution">
    <text evidence="8">The sequence shown here is derived from an EMBL/GenBank/DDBJ whole genome shotgun (WGS) entry which is preliminary data.</text>
</comment>
<evidence type="ECO:0000313" key="9">
    <source>
        <dbReference type="Proteomes" id="UP001500954"/>
    </source>
</evidence>
<reference evidence="9" key="1">
    <citation type="journal article" date="2019" name="Int. J. Syst. Evol. Microbiol.">
        <title>The Global Catalogue of Microorganisms (GCM) 10K type strain sequencing project: providing services to taxonomists for standard genome sequencing and annotation.</title>
        <authorList>
            <consortium name="The Broad Institute Genomics Platform"/>
            <consortium name="The Broad Institute Genome Sequencing Center for Infectious Disease"/>
            <person name="Wu L."/>
            <person name="Ma J."/>
        </authorList>
    </citation>
    <scope>NUCLEOTIDE SEQUENCE [LARGE SCALE GENOMIC DNA]</scope>
    <source>
        <strain evidence="9">JCM 17111</strain>
    </source>
</reference>
<keyword evidence="6" id="KW-0472">Membrane</keyword>
<evidence type="ECO:0000256" key="7">
    <source>
        <dbReference type="ARBA" id="ARBA00023237"/>
    </source>
</evidence>
<accession>A0ABP6WU51</accession>
<evidence type="ECO:0000256" key="6">
    <source>
        <dbReference type="ARBA" id="ARBA00023136"/>
    </source>
</evidence>
<evidence type="ECO:0000256" key="5">
    <source>
        <dbReference type="ARBA" id="ARBA00022692"/>
    </source>
</evidence>
<dbReference type="Pfam" id="PF02321">
    <property type="entry name" value="OEP"/>
    <property type="match status" value="2"/>
</dbReference>
<evidence type="ECO:0000256" key="1">
    <source>
        <dbReference type="ARBA" id="ARBA00004442"/>
    </source>
</evidence>
<dbReference type="InterPro" id="IPR003423">
    <property type="entry name" value="OMP_efflux"/>
</dbReference>
<sequence>MDTRIIKIGFVICGMLFCTSNAQSQITLEDCIKIALENNLDYRGVTLDTKASEINYKQARQGLFPTVNFDYNLGQSSGRSLDPFTNDFINQELTFSNAGLRLNATIFNGFRIMNQIKQNRFRLYAAQMQKEETKQNLILEVTLTYIQLLNSRDALMLAKNRFQTTEEQLKRIQVNYNEGFGNPAEYTDIKGQLAIDRVGIINAENELNFVNQKLIKLLNTNIEEGSVVNSFSDLDTIKAYGYSVDNVYNDALNNLATFKAKQHSIDAAKTSIKVARSYYMPNIGLFGQLNTNYSSIAETFQDTGMLIKETGDFVRINNQDVPVLRNETQFQGQRIGYSDQFDNNLNSVVGLSVNIPIFNGFLAKNKVSLQKIELEQATVDLKNTKWLLKQAITNTFNNMEAAYERYHAFKNQADAFKESYRINKVKFENGVSNIVEYIMSKNNMDTSQLNLNKAKYEYLLQVKVLEYYRGL</sequence>
<evidence type="ECO:0000313" key="8">
    <source>
        <dbReference type="EMBL" id="GAA3555705.1"/>
    </source>
</evidence>
<dbReference type="SUPFAM" id="SSF56954">
    <property type="entry name" value="Outer membrane efflux proteins (OEP)"/>
    <property type="match status" value="1"/>
</dbReference>
<keyword evidence="5" id="KW-0812">Transmembrane</keyword>
<dbReference type="PANTHER" id="PTHR30026:SF20">
    <property type="entry name" value="OUTER MEMBRANE PROTEIN TOLC"/>
    <property type="match status" value="1"/>
</dbReference>
<dbReference type="EMBL" id="BAABCY010000014">
    <property type="protein sequence ID" value="GAA3555705.1"/>
    <property type="molecule type" value="Genomic_DNA"/>
</dbReference>
<dbReference type="RefSeq" id="WP_345004049.1">
    <property type="nucleotide sequence ID" value="NZ_BAABCY010000014.1"/>
</dbReference>
<dbReference type="Proteomes" id="UP001500954">
    <property type="component" value="Unassembled WGS sequence"/>
</dbReference>
<organism evidence="8 9">
    <name type="scientific">Snuella lapsa</name>
    <dbReference type="NCBI Taxonomy" id="870481"/>
    <lineage>
        <taxon>Bacteria</taxon>
        <taxon>Pseudomonadati</taxon>
        <taxon>Bacteroidota</taxon>
        <taxon>Flavobacteriia</taxon>
        <taxon>Flavobacteriales</taxon>
        <taxon>Flavobacteriaceae</taxon>
        <taxon>Snuella</taxon>
    </lineage>
</organism>
<comment type="similarity">
    <text evidence="2">Belongs to the outer membrane factor (OMF) (TC 1.B.17) family.</text>
</comment>
<keyword evidence="3" id="KW-0813">Transport</keyword>
<dbReference type="Gene3D" id="1.20.1600.10">
    <property type="entry name" value="Outer membrane efflux proteins (OEP)"/>
    <property type="match status" value="1"/>
</dbReference>
<dbReference type="InterPro" id="IPR051906">
    <property type="entry name" value="TolC-like"/>
</dbReference>
<proteinExistence type="inferred from homology"/>
<evidence type="ECO:0000256" key="2">
    <source>
        <dbReference type="ARBA" id="ARBA00007613"/>
    </source>
</evidence>
<name>A0ABP6WU51_9FLAO</name>
<keyword evidence="9" id="KW-1185">Reference proteome</keyword>
<dbReference type="PANTHER" id="PTHR30026">
    <property type="entry name" value="OUTER MEMBRANE PROTEIN TOLC"/>
    <property type="match status" value="1"/>
</dbReference>
<evidence type="ECO:0000256" key="4">
    <source>
        <dbReference type="ARBA" id="ARBA00022452"/>
    </source>
</evidence>
<keyword evidence="7" id="KW-0998">Cell outer membrane</keyword>
<protein>
    <submittedName>
        <fullName evidence="8">TolC family protein</fullName>
    </submittedName>
</protein>
<comment type="subcellular location">
    <subcellularLocation>
        <location evidence="1">Cell outer membrane</location>
    </subcellularLocation>
</comment>
<keyword evidence="4" id="KW-1134">Transmembrane beta strand</keyword>